<feature type="transmembrane region" description="Helical" evidence="9">
    <location>
        <begin position="12"/>
        <end position="34"/>
    </location>
</feature>
<dbReference type="InterPro" id="IPR007387">
    <property type="entry name" value="TRAP_DctQ"/>
</dbReference>
<comment type="similarity">
    <text evidence="8 9">Belongs to the TRAP transporter small permease family.</text>
</comment>
<evidence type="ECO:0000259" key="10">
    <source>
        <dbReference type="Pfam" id="PF04290"/>
    </source>
</evidence>
<evidence type="ECO:0000256" key="5">
    <source>
        <dbReference type="ARBA" id="ARBA00022692"/>
    </source>
</evidence>
<dbReference type="GO" id="GO:0005886">
    <property type="term" value="C:plasma membrane"/>
    <property type="evidence" value="ECO:0007669"/>
    <property type="project" value="UniProtKB-SubCell"/>
</dbReference>
<comment type="caution">
    <text evidence="11">The sequence shown here is derived from an EMBL/GenBank/DDBJ whole genome shotgun (WGS) entry which is preliminary data.</text>
</comment>
<feature type="transmembrane region" description="Helical" evidence="9">
    <location>
        <begin position="130"/>
        <end position="151"/>
    </location>
</feature>
<keyword evidence="6 9" id="KW-1133">Transmembrane helix</keyword>
<keyword evidence="12" id="KW-1185">Reference proteome</keyword>
<dbReference type="GO" id="GO:0022857">
    <property type="term" value="F:transmembrane transporter activity"/>
    <property type="evidence" value="ECO:0007669"/>
    <property type="project" value="UniProtKB-UniRule"/>
</dbReference>
<evidence type="ECO:0000256" key="6">
    <source>
        <dbReference type="ARBA" id="ARBA00022989"/>
    </source>
</evidence>
<dbReference type="InterPro" id="IPR055348">
    <property type="entry name" value="DctQ"/>
</dbReference>
<evidence type="ECO:0000256" key="2">
    <source>
        <dbReference type="ARBA" id="ARBA00022448"/>
    </source>
</evidence>
<dbReference type="OrthoDB" id="2085311at2"/>
<evidence type="ECO:0000313" key="11">
    <source>
        <dbReference type="EMBL" id="KKO70519.1"/>
    </source>
</evidence>
<reference evidence="11 12" key="1">
    <citation type="submission" date="2015-04" db="EMBL/GenBank/DDBJ databases">
        <title>Genome sequence of Kerstersia gyiorum CG1.</title>
        <authorList>
            <person name="Greninger A.L."/>
            <person name="Kozyreva V."/>
            <person name="Chaturvedi V."/>
        </authorList>
    </citation>
    <scope>NUCLEOTIDE SEQUENCE [LARGE SCALE GENOMIC DNA]</scope>
    <source>
        <strain evidence="11 12">CG1</strain>
    </source>
</reference>
<dbReference type="PATRIC" id="fig|206506.3.peg.3365"/>
<evidence type="ECO:0000256" key="3">
    <source>
        <dbReference type="ARBA" id="ARBA00022475"/>
    </source>
</evidence>
<dbReference type="PANTHER" id="PTHR35011">
    <property type="entry name" value="2,3-DIKETO-L-GULONATE TRAP TRANSPORTER SMALL PERMEASE PROTEIN YIAM"/>
    <property type="match status" value="1"/>
</dbReference>
<gene>
    <name evidence="11" type="ORF">AAV32_15800</name>
</gene>
<feature type="domain" description="Tripartite ATP-independent periplasmic transporters DctQ component" evidence="10">
    <location>
        <begin position="27"/>
        <end position="153"/>
    </location>
</feature>
<evidence type="ECO:0000256" key="8">
    <source>
        <dbReference type="ARBA" id="ARBA00038436"/>
    </source>
</evidence>
<dbReference type="EMBL" id="LBNE01000014">
    <property type="protein sequence ID" value="KKO70519.1"/>
    <property type="molecule type" value="Genomic_DNA"/>
</dbReference>
<keyword evidence="4 9" id="KW-0997">Cell inner membrane</keyword>
<dbReference type="RefSeq" id="WP_068374597.1">
    <property type="nucleotide sequence ID" value="NZ_CP033936.1"/>
</dbReference>
<feature type="transmembrane region" description="Helical" evidence="9">
    <location>
        <begin position="89"/>
        <end position="110"/>
    </location>
</feature>
<evidence type="ECO:0000256" key="7">
    <source>
        <dbReference type="ARBA" id="ARBA00023136"/>
    </source>
</evidence>
<comment type="subcellular location">
    <subcellularLocation>
        <location evidence="1 9">Cell inner membrane</location>
        <topology evidence="1 9">Multi-pass membrane protein</topology>
    </subcellularLocation>
</comment>
<keyword evidence="3" id="KW-1003">Cell membrane</keyword>
<dbReference type="Proteomes" id="UP000078084">
    <property type="component" value="Unassembled WGS sequence"/>
</dbReference>
<dbReference type="Pfam" id="PF04290">
    <property type="entry name" value="DctQ"/>
    <property type="match status" value="1"/>
</dbReference>
<evidence type="ECO:0000313" key="12">
    <source>
        <dbReference type="Proteomes" id="UP000078084"/>
    </source>
</evidence>
<dbReference type="GO" id="GO:0015740">
    <property type="term" value="P:C4-dicarboxylate transport"/>
    <property type="evidence" value="ECO:0007669"/>
    <property type="project" value="TreeGrafter"/>
</dbReference>
<keyword evidence="7 9" id="KW-0472">Membrane</keyword>
<evidence type="ECO:0000256" key="1">
    <source>
        <dbReference type="ARBA" id="ARBA00004429"/>
    </source>
</evidence>
<protein>
    <recommendedName>
        <fullName evidence="9">TRAP transporter small permease protein</fullName>
    </recommendedName>
</protein>
<evidence type="ECO:0000256" key="4">
    <source>
        <dbReference type="ARBA" id="ARBA00022519"/>
    </source>
</evidence>
<name>A0A171KNQ2_9BURK</name>
<comment type="function">
    <text evidence="9">Part of the tripartite ATP-independent periplasmic (TRAP) transport system.</text>
</comment>
<organism evidence="11 12">
    <name type="scientific">Kerstersia gyiorum</name>
    <dbReference type="NCBI Taxonomy" id="206506"/>
    <lineage>
        <taxon>Bacteria</taxon>
        <taxon>Pseudomonadati</taxon>
        <taxon>Pseudomonadota</taxon>
        <taxon>Betaproteobacteria</taxon>
        <taxon>Burkholderiales</taxon>
        <taxon>Alcaligenaceae</taxon>
        <taxon>Kerstersia</taxon>
    </lineage>
</organism>
<feature type="transmembrane region" description="Helical" evidence="9">
    <location>
        <begin position="49"/>
        <end position="68"/>
    </location>
</feature>
<dbReference type="GeneID" id="99727065"/>
<keyword evidence="5 9" id="KW-0812">Transmembrane</keyword>
<sequence length="165" mass="18635">MRLLCLFDRVLFRAVSLITQVLLLVAVVTAFYQVITRFVLQAPSDWSEILTRAVLIWTVMLGISLAFRHGAMISVEMLRERLTGRPRRILEWVLALICAGFLLFLAWIGGQMTHRVRFQSMPSLDISISWIYLSIPVGTTLAAIAVFARLFDRDAAAPERNDAQG</sequence>
<dbReference type="PANTHER" id="PTHR35011:SF2">
    <property type="entry name" value="2,3-DIKETO-L-GULONATE TRAP TRANSPORTER SMALL PERMEASE PROTEIN YIAM"/>
    <property type="match status" value="1"/>
</dbReference>
<proteinExistence type="inferred from homology"/>
<comment type="subunit">
    <text evidence="9">The complex comprises the extracytoplasmic solute receptor protein and the two transmembrane proteins.</text>
</comment>
<dbReference type="STRING" id="206506.AAV32_15800"/>
<evidence type="ECO:0000256" key="9">
    <source>
        <dbReference type="RuleBase" id="RU369079"/>
    </source>
</evidence>
<accession>A0A171KNQ2</accession>
<keyword evidence="2 9" id="KW-0813">Transport</keyword>
<dbReference type="AlphaFoldDB" id="A0A171KNQ2"/>